<evidence type="ECO:0000313" key="11">
    <source>
        <dbReference type="Proteomes" id="UP000822688"/>
    </source>
</evidence>
<feature type="repeat" description="Solcar" evidence="8">
    <location>
        <begin position="567"/>
        <end position="655"/>
    </location>
</feature>
<comment type="similarity">
    <text evidence="2">Belongs to the mitochondrial carrier (TC 2.A.29) family.</text>
</comment>
<feature type="compositionally biased region" description="Basic and acidic residues" evidence="9">
    <location>
        <begin position="266"/>
        <end position="283"/>
    </location>
</feature>
<dbReference type="AlphaFoldDB" id="A0A8T0H751"/>
<feature type="repeat" description="Solcar" evidence="8">
    <location>
        <begin position="473"/>
        <end position="556"/>
    </location>
</feature>
<accession>A0A8T0H751</accession>
<keyword evidence="3" id="KW-0813">Transport</keyword>
<dbReference type="PANTHER" id="PTHR45667">
    <property type="entry name" value="S-ADENOSYLMETHIONINE MITOCHONDRIAL CARRIER PROTEIN"/>
    <property type="match status" value="1"/>
</dbReference>
<dbReference type="Pfam" id="PF00153">
    <property type="entry name" value="Mito_carr"/>
    <property type="match status" value="3"/>
</dbReference>
<evidence type="ECO:0008006" key="12">
    <source>
        <dbReference type="Google" id="ProtNLM"/>
    </source>
</evidence>
<dbReference type="GO" id="GO:0016020">
    <property type="term" value="C:membrane"/>
    <property type="evidence" value="ECO:0007669"/>
    <property type="project" value="UniProtKB-SubCell"/>
</dbReference>
<comment type="subcellular location">
    <subcellularLocation>
        <location evidence="1">Membrane</location>
        <topology evidence="1">Multi-pass membrane protein</topology>
    </subcellularLocation>
</comment>
<keyword evidence="11" id="KW-1185">Reference proteome</keyword>
<dbReference type="InterPro" id="IPR018108">
    <property type="entry name" value="MCP_transmembrane"/>
</dbReference>
<dbReference type="PROSITE" id="PS50920">
    <property type="entry name" value="SOLCAR"/>
    <property type="match status" value="3"/>
</dbReference>
<evidence type="ECO:0000313" key="10">
    <source>
        <dbReference type="EMBL" id="KAG0564902.1"/>
    </source>
</evidence>
<evidence type="ECO:0000256" key="5">
    <source>
        <dbReference type="ARBA" id="ARBA00022737"/>
    </source>
</evidence>
<feature type="region of interest" description="Disordered" evidence="9">
    <location>
        <begin position="223"/>
        <end position="342"/>
    </location>
</feature>
<organism evidence="10 11">
    <name type="scientific">Ceratodon purpureus</name>
    <name type="common">Fire moss</name>
    <name type="synonym">Dicranum purpureum</name>
    <dbReference type="NCBI Taxonomy" id="3225"/>
    <lineage>
        <taxon>Eukaryota</taxon>
        <taxon>Viridiplantae</taxon>
        <taxon>Streptophyta</taxon>
        <taxon>Embryophyta</taxon>
        <taxon>Bryophyta</taxon>
        <taxon>Bryophytina</taxon>
        <taxon>Bryopsida</taxon>
        <taxon>Dicranidae</taxon>
        <taxon>Pseudoditrichales</taxon>
        <taxon>Ditrichaceae</taxon>
        <taxon>Ceratodon</taxon>
    </lineage>
</organism>
<protein>
    <recommendedName>
        <fullName evidence="12">Mitochondrial substrate carrier family protein</fullName>
    </recommendedName>
</protein>
<dbReference type="SUPFAM" id="SSF103506">
    <property type="entry name" value="Mitochondrial carrier"/>
    <property type="match status" value="1"/>
</dbReference>
<evidence type="ECO:0000256" key="2">
    <source>
        <dbReference type="ARBA" id="ARBA00006375"/>
    </source>
</evidence>
<comment type="caution">
    <text evidence="10">The sequence shown here is derived from an EMBL/GenBank/DDBJ whole genome shotgun (WGS) entry which is preliminary data.</text>
</comment>
<keyword evidence="4 8" id="KW-0812">Transmembrane</keyword>
<dbReference type="Proteomes" id="UP000822688">
    <property type="component" value="Chromosome 8"/>
</dbReference>
<evidence type="ECO:0000256" key="7">
    <source>
        <dbReference type="ARBA" id="ARBA00023136"/>
    </source>
</evidence>
<dbReference type="EMBL" id="CM026429">
    <property type="protein sequence ID" value="KAG0564902.1"/>
    <property type="molecule type" value="Genomic_DNA"/>
</dbReference>
<feature type="compositionally biased region" description="Basic and acidic residues" evidence="9">
    <location>
        <begin position="305"/>
        <end position="335"/>
    </location>
</feature>
<dbReference type="FunFam" id="1.50.40.10:FF:000162">
    <property type="entry name" value="Mitochondrial substrate carrier protein-like"/>
    <property type="match status" value="1"/>
</dbReference>
<dbReference type="InterPro" id="IPR023395">
    <property type="entry name" value="MCP_dom_sf"/>
</dbReference>
<name>A0A8T0H751_CERPU</name>
<evidence type="ECO:0000256" key="6">
    <source>
        <dbReference type="ARBA" id="ARBA00022989"/>
    </source>
</evidence>
<evidence type="ECO:0000256" key="3">
    <source>
        <dbReference type="ARBA" id="ARBA00022448"/>
    </source>
</evidence>
<evidence type="ECO:0000256" key="4">
    <source>
        <dbReference type="ARBA" id="ARBA00022692"/>
    </source>
</evidence>
<keyword evidence="7 8" id="KW-0472">Membrane</keyword>
<evidence type="ECO:0000256" key="8">
    <source>
        <dbReference type="PROSITE-ProRule" id="PRU00282"/>
    </source>
</evidence>
<dbReference type="Gene3D" id="1.50.40.10">
    <property type="entry name" value="Mitochondrial carrier domain"/>
    <property type="match status" value="2"/>
</dbReference>
<keyword evidence="5" id="KW-0677">Repeat</keyword>
<sequence>MDATNGVPGRPLNWLPSGLTALILSLERTDSLAVQLKAFSVTQAVKALLSVKNSHKDFWGVPSPASGFNRSASLDSVLRELAKPFGGAGFHGGVSMQLSGFHSPLSGCLCESEDFCECNSVCGCGDPDCAACESCISEEDFEQYEEHYVPELQYQWGFPLAGSVMLNGPGSYPPKSAADAYIQVRRDSRLQRFGSKTWSNVQNFGWASPLERRAAFEGKEFAQSVGGGSGRVVEENVDEDNAQDSKEVSENSPSTRSAIITRRRKDARDPVHSINDNEGREEVLQSTENSIQKKKVEGSSQRINKGSEETQTHSESQKDHSPVNEADTDVKRSKNDVTSSGLQSQILARTPNWWPFGVQSAVAAVESGLSLTGDTTKWNFRMGQNAGAGALAGGVVSLCLHPIDTLKTIVQAQTGGSRNLLPILSSIISERGLKGLYRGLGSNLTSSAPISAIYTLTYEAVKAGLLRHIPEDMSALAHCAAGGCASVATSIVYTPSECVKQQMQVNGLYQNSWQAFTSMLKQGGLPMLYKGWGAVLCRNVPQSVIKFYTYEGLKLWAQGGQPRDTPLTTLQALAIGGVAGSTAAFFTTPFDVVKTRLQTQIPGSVQQYNGVIHAFQSIATTEGVAGLYRGLVPRLVIYVTQGALFFASYEFIKHMLAVEVPRLRIKTSQIEDYQRQPAPIPAEST</sequence>
<evidence type="ECO:0000256" key="1">
    <source>
        <dbReference type="ARBA" id="ARBA00004141"/>
    </source>
</evidence>
<keyword evidence="6" id="KW-1133">Transmembrane helix</keyword>
<reference evidence="10" key="1">
    <citation type="submission" date="2020-06" db="EMBL/GenBank/DDBJ databases">
        <title>WGS assembly of Ceratodon purpureus strain R40.</title>
        <authorList>
            <person name="Carey S.B."/>
            <person name="Jenkins J."/>
            <person name="Shu S."/>
            <person name="Lovell J.T."/>
            <person name="Sreedasyam A."/>
            <person name="Maumus F."/>
            <person name="Tiley G.P."/>
            <person name="Fernandez-Pozo N."/>
            <person name="Barry K."/>
            <person name="Chen C."/>
            <person name="Wang M."/>
            <person name="Lipzen A."/>
            <person name="Daum C."/>
            <person name="Saski C.A."/>
            <person name="Payton A.C."/>
            <person name="Mcbreen J.C."/>
            <person name="Conrad R.E."/>
            <person name="Kollar L.M."/>
            <person name="Olsson S."/>
            <person name="Huttunen S."/>
            <person name="Landis J.B."/>
            <person name="Wickett N.J."/>
            <person name="Johnson M.G."/>
            <person name="Rensing S.A."/>
            <person name="Grimwood J."/>
            <person name="Schmutz J."/>
            <person name="Mcdaniel S.F."/>
        </authorList>
    </citation>
    <scope>NUCLEOTIDE SEQUENCE</scope>
    <source>
        <strain evidence="10">R40</strain>
    </source>
</reference>
<gene>
    <name evidence="10" type="ORF">KC19_8G149300</name>
</gene>
<proteinExistence type="inferred from homology"/>
<feature type="repeat" description="Solcar" evidence="8">
    <location>
        <begin position="380"/>
        <end position="464"/>
    </location>
</feature>
<evidence type="ECO:0000256" key="9">
    <source>
        <dbReference type="SAM" id="MobiDB-lite"/>
    </source>
</evidence>